<evidence type="ECO:0000256" key="2">
    <source>
        <dbReference type="SAM" id="Phobius"/>
    </source>
</evidence>
<keyword evidence="2" id="KW-0472">Membrane</keyword>
<protein>
    <submittedName>
        <fullName evidence="3">Uncharacterized protein</fullName>
    </submittedName>
</protein>
<feature type="transmembrane region" description="Helical" evidence="2">
    <location>
        <begin position="6"/>
        <end position="24"/>
    </location>
</feature>
<name>A0A1G9S1F8_9BACI</name>
<evidence type="ECO:0000313" key="4">
    <source>
        <dbReference type="Proteomes" id="UP000182347"/>
    </source>
</evidence>
<evidence type="ECO:0000313" key="3">
    <source>
        <dbReference type="EMBL" id="SDM29100.1"/>
    </source>
</evidence>
<dbReference type="RefSeq" id="WP_074598855.1">
    <property type="nucleotide sequence ID" value="NZ_FNHF01000002.1"/>
</dbReference>
<keyword evidence="4" id="KW-1185">Reference proteome</keyword>
<feature type="region of interest" description="Disordered" evidence="1">
    <location>
        <begin position="35"/>
        <end position="60"/>
    </location>
</feature>
<dbReference type="AlphaFoldDB" id="A0A1G9S1F8"/>
<dbReference type="STRING" id="482461.SAMN05216244_2233"/>
<dbReference type="OrthoDB" id="2439508at2"/>
<dbReference type="Proteomes" id="UP000182347">
    <property type="component" value="Unassembled WGS sequence"/>
</dbReference>
<evidence type="ECO:0000256" key="1">
    <source>
        <dbReference type="SAM" id="MobiDB-lite"/>
    </source>
</evidence>
<gene>
    <name evidence="3" type="ORF">SAMN05216244_2233</name>
</gene>
<reference evidence="4" key="1">
    <citation type="submission" date="2016-10" db="EMBL/GenBank/DDBJ databases">
        <authorList>
            <person name="Varghese N."/>
            <person name="Submissions S."/>
        </authorList>
    </citation>
    <scope>NUCLEOTIDE SEQUENCE [LARGE SCALE GENOMIC DNA]</scope>
    <source>
        <strain evidence="4">CGMCC 1.6199</strain>
    </source>
</reference>
<sequence length="60" mass="6864">MGLVAIITYVISLFILYIVIETAVKNGINKSNVGRHFDMDRPEEPEDTKKSFFDTDLDKD</sequence>
<proteinExistence type="predicted"/>
<organism evidence="3 4">
    <name type="scientific">Sediminibacillus halophilus</name>
    <dbReference type="NCBI Taxonomy" id="482461"/>
    <lineage>
        <taxon>Bacteria</taxon>
        <taxon>Bacillati</taxon>
        <taxon>Bacillota</taxon>
        <taxon>Bacilli</taxon>
        <taxon>Bacillales</taxon>
        <taxon>Bacillaceae</taxon>
        <taxon>Sediminibacillus</taxon>
    </lineage>
</organism>
<keyword evidence="2" id="KW-1133">Transmembrane helix</keyword>
<accession>A0A1G9S1F8</accession>
<keyword evidence="2" id="KW-0812">Transmembrane</keyword>
<dbReference type="EMBL" id="FNHF01000002">
    <property type="protein sequence ID" value="SDM29100.1"/>
    <property type="molecule type" value="Genomic_DNA"/>
</dbReference>